<protein>
    <submittedName>
        <fullName evidence="4">MmgE/PrpD family protein</fullName>
    </submittedName>
</protein>
<sequence length="458" mass="48294">MTHDVDHTQAFAAELLALAPGSLGEADRIQLQSLILDYTGVAFGGAERPWIVALHRWAERYRDTGPARIVASDIMATAEIAAFVNGAAGHSFELDDTHDASMSHPGAVVIPAALAVAAETGASGRDVMAAVAAGYEAMARIGIAARAERLIATGFHPTAVLGVFGAAATVGKLLGLDADGISCAWGHALSLSAGSMQFSQEVTGAEVKRLHAGYAARNGVLAAQMALVGIDAPRRSLDGKYGFLALYGNDAMLGELNRMGPNGLAIHDISIKPYACCRLLHSMIDGLRTTTGNFSATVDQIASITVRGPRKLVEQHMVRRPQTPMAAQYSLPYTVGATLAYGPERFDAFEAANLSDARILAWADRVEVEADEALEASYPAHFGTEVEVAFCDGKRRTERVLDSVGTPANPMGIEQLRLKAHALVGGRLSDAAFQTLLDEIQSFPTISGVGGLQDAFAR</sequence>
<evidence type="ECO:0000313" key="5">
    <source>
        <dbReference type="Proteomes" id="UP001596060"/>
    </source>
</evidence>
<dbReference type="InterPro" id="IPR045337">
    <property type="entry name" value="MmgE_PrpD_C"/>
</dbReference>
<feature type="domain" description="MmgE/PrpD C-terminal" evidence="3">
    <location>
        <begin position="274"/>
        <end position="432"/>
    </location>
</feature>
<proteinExistence type="inferred from homology"/>
<evidence type="ECO:0000259" key="3">
    <source>
        <dbReference type="Pfam" id="PF19305"/>
    </source>
</evidence>
<dbReference type="InterPro" id="IPR042188">
    <property type="entry name" value="MmgE/PrpD_sf_2"/>
</dbReference>
<dbReference type="Pfam" id="PF03972">
    <property type="entry name" value="MmgE_PrpD_N"/>
    <property type="match status" value="1"/>
</dbReference>
<accession>A0ABW0NVE2</accession>
<name>A0ABW0NVE2_9HYPH</name>
<dbReference type="InterPro" id="IPR005656">
    <property type="entry name" value="MmgE_PrpD"/>
</dbReference>
<dbReference type="InterPro" id="IPR045336">
    <property type="entry name" value="MmgE_PrpD_N"/>
</dbReference>
<gene>
    <name evidence="4" type="ORF">ACFPN9_02005</name>
</gene>
<dbReference type="SUPFAM" id="SSF103378">
    <property type="entry name" value="2-methylcitrate dehydratase PrpD"/>
    <property type="match status" value="1"/>
</dbReference>
<comment type="caution">
    <text evidence="4">The sequence shown here is derived from an EMBL/GenBank/DDBJ whole genome shotgun (WGS) entry which is preliminary data.</text>
</comment>
<dbReference type="EMBL" id="JBHSLU010000004">
    <property type="protein sequence ID" value="MFC5504027.1"/>
    <property type="molecule type" value="Genomic_DNA"/>
</dbReference>
<dbReference type="Pfam" id="PF19305">
    <property type="entry name" value="MmgE_PrpD_C"/>
    <property type="match status" value="1"/>
</dbReference>
<dbReference type="PANTHER" id="PTHR16943">
    <property type="entry name" value="2-METHYLCITRATE DEHYDRATASE-RELATED"/>
    <property type="match status" value="1"/>
</dbReference>
<evidence type="ECO:0000256" key="1">
    <source>
        <dbReference type="ARBA" id="ARBA00006174"/>
    </source>
</evidence>
<evidence type="ECO:0000259" key="2">
    <source>
        <dbReference type="Pfam" id="PF03972"/>
    </source>
</evidence>
<dbReference type="InterPro" id="IPR036148">
    <property type="entry name" value="MmgE/PrpD_sf"/>
</dbReference>
<dbReference type="Gene3D" id="3.30.1330.120">
    <property type="entry name" value="2-methylcitrate dehydratase PrpD"/>
    <property type="match status" value="1"/>
</dbReference>
<dbReference type="PANTHER" id="PTHR16943:SF8">
    <property type="entry name" value="2-METHYLCITRATE DEHYDRATASE"/>
    <property type="match status" value="1"/>
</dbReference>
<dbReference type="Gene3D" id="1.10.4100.10">
    <property type="entry name" value="2-methylcitrate dehydratase PrpD"/>
    <property type="match status" value="1"/>
</dbReference>
<dbReference type="InterPro" id="IPR042183">
    <property type="entry name" value="MmgE/PrpD_sf_1"/>
</dbReference>
<keyword evidence="5" id="KW-1185">Reference proteome</keyword>
<dbReference type="Proteomes" id="UP001596060">
    <property type="component" value="Unassembled WGS sequence"/>
</dbReference>
<reference evidence="5" key="1">
    <citation type="journal article" date="2019" name="Int. J. Syst. Evol. Microbiol.">
        <title>The Global Catalogue of Microorganisms (GCM) 10K type strain sequencing project: providing services to taxonomists for standard genome sequencing and annotation.</title>
        <authorList>
            <consortium name="The Broad Institute Genomics Platform"/>
            <consortium name="The Broad Institute Genome Sequencing Center for Infectious Disease"/>
            <person name="Wu L."/>
            <person name="Ma J."/>
        </authorList>
    </citation>
    <scope>NUCLEOTIDE SEQUENCE [LARGE SCALE GENOMIC DNA]</scope>
    <source>
        <strain evidence="5">CCUG 43117</strain>
    </source>
</reference>
<dbReference type="RefSeq" id="WP_377815146.1">
    <property type="nucleotide sequence ID" value="NZ_JBHSLU010000004.1"/>
</dbReference>
<comment type="similarity">
    <text evidence="1">Belongs to the PrpD family.</text>
</comment>
<feature type="domain" description="MmgE/PrpD N-terminal" evidence="2">
    <location>
        <begin position="26"/>
        <end position="250"/>
    </location>
</feature>
<evidence type="ECO:0000313" key="4">
    <source>
        <dbReference type="EMBL" id="MFC5504027.1"/>
    </source>
</evidence>
<organism evidence="4 5">
    <name type="scientific">Bosea massiliensis</name>
    <dbReference type="NCBI Taxonomy" id="151419"/>
    <lineage>
        <taxon>Bacteria</taxon>
        <taxon>Pseudomonadati</taxon>
        <taxon>Pseudomonadota</taxon>
        <taxon>Alphaproteobacteria</taxon>
        <taxon>Hyphomicrobiales</taxon>
        <taxon>Boseaceae</taxon>
        <taxon>Bosea</taxon>
    </lineage>
</organism>